<organism evidence="1 2">
    <name type="scientific">Cordyceps javanica</name>
    <dbReference type="NCBI Taxonomy" id="43265"/>
    <lineage>
        <taxon>Eukaryota</taxon>
        <taxon>Fungi</taxon>
        <taxon>Dikarya</taxon>
        <taxon>Ascomycota</taxon>
        <taxon>Pezizomycotina</taxon>
        <taxon>Sordariomycetes</taxon>
        <taxon>Hypocreomycetidae</taxon>
        <taxon>Hypocreales</taxon>
        <taxon>Cordycipitaceae</taxon>
        <taxon>Cordyceps</taxon>
    </lineage>
</organism>
<name>A0A545V077_9HYPO</name>
<accession>A0A545V077</accession>
<protein>
    <submittedName>
        <fullName evidence="1">Uncharacterized protein</fullName>
    </submittedName>
</protein>
<dbReference type="AlphaFoldDB" id="A0A545V077"/>
<dbReference type="EMBL" id="SPUK01000008">
    <property type="protein sequence ID" value="TQV95125.1"/>
    <property type="molecule type" value="Genomic_DNA"/>
</dbReference>
<reference evidence="1 2" key="1">
    <citation type="journal article" date="2019" name="Appl. Microbiol. Biotechnol.">
        <title>Genome sequence of Isaria javanica and comparative genome analysis insights into family S53 peptidase evolution in fungal entomopathogens.</title>
        <authorList>
            <person name="Lin R."/>
            <person name="Zhang X."/>
            <person name="Xin B."/>
            <person name="Zou M."/>
            <person name="Gao Y."/>
            <person name="Qin F."/>
            <person name="Hu Q."/>
            <person name="Xie B."/>
            <person name="Cheng X."/>
        </authorList>
    </citation>
    <scope>NUCLEOTIDE SEQUENCE [LARGE SCALE GENOMIC DNA]</scope>
    <source>
        <strain evidence="1 2">IJ1G</strain>
    </source>
</reference>
<sequence>MRAKIDTSTVLVIPIVSPGGTWSFRTWPAARTGHVNTPLQPDKELLVAQIGLNSSSPLCLYLPNHGAPPRMSNLQGLVPMQRNLPGR</sequence>
<evidence type="ECO:0000313" key="1">
    <source>
        <dbReference type="EMBL" id="TQV95125.1"/>
    </source>
</evidence>
<proteinExistence type="predicted"/>
<comment type="caution">
    <text evidence="1">The sequence shown here is derived from an EMBL/GenBank/DDBJ whole genome shotgun (WGS) entry which is preliminary data.</text>
</comment>
<dbReference type="Proteomes" id="UP000315783">
    <property type="component" value="Unassembled WGS sequence"/>
</dbReference>
<evidence type="ECO:0000313" key="2">
    <source>
        <dbReference type="Proteomes" id="UP000315783"/>
    </source>
</evidence>
<gene>
    <name evidence="1" type="ORF">IF1G_06112</name>
</gene>
<keyword evidence="2" id="KW-1185">Reference proteome</keyword>